<name>A0A026VTC5_OOCBI</name>
<dbReference type="OMA" id="AVENEIC"/>
<protein>
    <submittedName>
        <fullName evidence="1">Uncharacterized protein</fullName>
    </submittedName>
</protein>
<organism evidence="1 2">
    <name type="scientific">Ooceraea biroi</name>
    <name type="common">Clonal raider ant</name>
    <name type="synonym">Cerapachys biroi</name>
    <dbReference type="NCBI Taxonomy" id="2015173"/>
    <lineage>
        <taxon>Eukaryota</taxon>
        <taxon>Metazoa</taxon>
        <taxon>Ecdysozoa</taxon>
        <taxon>Arthropoda</taxon>
        <taxon>Hexapoda</taxon>
        <taxon>Insecta</taxon>
        <taxon>Pterygota</taxon>
        <taxon>Neoptera</taxon>
        <taxon>Endopterygota</taxon>
        <taxon>Hymenoptera</taxon>
        <taxon>Apocrita</taxon>
        <taxon>Aculeata</taxon>
        <taxon>Formicoidea</taxon>
        <taxon>Formicidae</taxon>
        <taxon>Dorylinae</taxon>
        <taxon>Ooceraea</taxon>
    </lineage>
</organism>
<gene>
    <name evidence="1" type="ORF">X777_02191</name>
</gene>
<feature type="non-terminal residue" evidence="1">
    <location>
        <position position="1"/>
    </location>
</feature>
<dbReference type="Proteomes" id="UP000053097">
    <property type="component" value="Unassembled WGS sequence"/>
</dbReference>
<evidence type="ECO:0000313" key="2">
    <source>
        <dbReference type="Proteomes" id="UP000053097"/>
    </source>
</evidence>
<reference evidence="1 2" key="1">
    <citation type="journal article" date="2014" name="Curr. Biol.">
        <title>The genome of the clonal raider ant Cerapachys biroi.</title>
        <authorList>
            <person name="Oxley P.R."/>
            <person name="Ji L."/>
            <person name="Fetter-Pruneda I."/>
            <person name="McKenzie S.K."/>
            <person name="Li C."/>
            <person name="Hu H."/>
            <person name="Zhang G."/>
            <person name="Kronauer D.J."/>
        </authorList>
    </citation>
    <scope>NUCLEOTIDE SEQUENCE [LARGE SCALE GENOMIC DNA]</scope>
</reference>
<keyword evidence="2" id="KW-1185">Reference proteome</keyword>
<dbReference type="AlphaFoldDB" id="A0A026VTC5"/>
<evidence type="ECO:0000313" key="1">
    <source>
        <dbReference type="EMBL" id="EZA46746.1"/>
    </source>
</evidence>
<proteinExistence type="predicted"/>
<sequence>VSFRKVLETIPPFDGRNMPLSQFIRACRRAKEIFPPSSERNLTRLILTKLRGRAICAVENEICESVTQLADLLNGAFGSRKTINQYRGELSTIYLKPGEHILDYISRIKDLRSSIIDAERRARGTLTASTTAEIDARRDHFATVCR</sequence>
<accession>A0A026VTC5</accession>
<dbReference type="EMBL" id="KK108357">
    <property type="protein sequence ID" value="EZA46746.1"/>
    <property type="molecule type" value="Genomic_DNA"/>
</dbReference>